<gene>
    <name evidence="2" type="ORF">BDV27DRAFT_137174</name>
</gene>
<evidence type="ECO:0008006" key="4">
    <source>
        <dbReference type="Google" id="ProtNLM"/>
    </source>
</evidence>
<protein>
    <recommendedName>
        <fullName evidence="4">Secreted protein</fullName>
    </recommendedName>
</protein>
<dbReference type="Proteomes" id="UP000326268">
    <property type="component" value="Unassembled WGS sequence"/>
</dbReference>
<evidence type="ECO:0000313" key="3">
    <source>
        <dbReference type="Proteomes" id="UP000326268"/>
    </source>
</evidence>
<evidence type="ECO:0000313" key="2">
    <source>
        <dbReference type="EMBL" id="KAE8358772.1"/>
    </source>
</evidence>
<feature type="chain" id="PRO_5025051652" description="Secreted protein" evidence="1">
    <location>
        <begin position="20"/>
        <end position="96"/>
    </location>
</feature>
<evidence type="ECO:0000256" key="1">
    <source>
        <dbReference type="SAM" id="SignalP"/>
    </source>
</evidence>
<sequence length="96" mass="10720">MRLLTSMLVLLLACNQGMLRDTGICSCLVRATQTHSNSETTAVETVTASREMLHSRSSLKVTHEAGSNIHHTIRFISYCQDMRFSCCNSIVNEDNK</sequence>
<dbReference type="EMBL" id="ML737870">
    <property type="protein sequence ID" value="KAE8358772.1"/>
    <property type="molecule type" value="Genomic_DNA"/>
</dbReference>
<keyword evidence="1" id="KW-0732">Signal</keyword>
<dbReference type="AlphaFoldDB" id="A0A5N6ZMD5"/>
<accession>A0A5N6ZMD5</accession>
<dbReference type="GeneID" id="43653383"/>
<proteinExistence type="predicted"/>
<keyword evidence="3" id="KW-1185">Reference proteome</keyword>
<name>A0A5N6ZMD5_9EURO</name>
<reference evidence="2 3" key="1">
    <citation type="submission" date="2019-04" db="EMBL/GenBank/DDBJ databases">
        <title>Friends and foes A comparative genomics studyof 23 Aspergillus species from section Flavi.</title>
        <authorList>
            <consortium name="DOE Joint Genome Institute"/>
            <person name="Kjaerbolling I."/>
            <person name="Vesth T."/>
            <person name="Frisvad J.C."/>
            <person name="Nybo J.L."/>
            <person name="Theobald S."/>
            <person name="Kildgaard S."/>
            <person name="Isbrandt T."/>
            <person name="Kuo A."/>
            <person name="Sato A."/>
            <person name="Lyhne E.K."/>
            <person name="Kogle M.E."/>
            <person name="Wiebenga A."/>
            <person name="Kun R.S."/>
            <person name="Lubbers R.J."/>
            <person name="Makela M.R."/>
            <person name="Barry K."/>
            <person name="Chovatia M."/>
            <person name="Clum A."/>
            <person name="Daum C."/>
            <person name="Haridas S."/>
            <person name="He G."/>
            <person name="LaButti K."/>
            <person name="Lipzen A."/>
            <person name="Mondo S."/>
            <person name="Riley R."/>
            <person name="Salamov A."/>
            <person name="Simmons B.A."/>
            <person name="Magnuson J.K."/>
            <person name="Henrissat B."/>
            <person name="Mortensen U.H."/>
            <person name="Larsen T.O."/>
            <person name="Devries R.P."/>
            <person name="Grigoriev I.V."/>
            <person name="Machida M."/>
            <person name="Baker S.E."/>
            <person name="Andersen M.R."/>
        </authorList>
    </citation>
    <scope>NUCLEOTIDE SEQUENCE [LARGE SCALE GENOMIC DNA]</scope>
    <source>
        <strain evidence="2 3">CBS 763.97</strain>
    </source>
</reference>
<dbReference type="RefSeq" id="XP_031921853.1">
    <property type="nucleotide sequence ID" value="XM_032068937.1"/>
</dbReference>
<feature type="signal peptide" evidence="1">
    <location>
        <begin position="1"/>
        <end position="19"/>
    </location>
</feature>
<organism evidence="2 3">
    <name type="scientific">Aspergillus caelatus</name>
    <dbReference type="NCBI Taxonomy" id="61420"/>
    <lineage>
        <taxon>Eukaryota</taxon>
        <taxon>Fungi</taxon>
        <taxon>Dikarya</taxon>
        <taxon>Ascomycota</taxon>
        <taxon>Pezizomycotina</taxon>
        <taxon>Eurotiomycetes</taxon>
        <taxon>Eurotiomycetidae</taxon>
        <taxon>Eurotiales</taxon>
        <taxon>Aspergillaceae</taxon>
        <taxon>Aspergillus</taxon>
        <taxon>Aspergillus subgen. Circumdati</taxon>
    </lineage>
</organism>